<keyword evidence="2" id="KW-1185">Reference proteome</keyword>
<accession>A0A3P7Y0M9</accession>
<dbReference type="AlphaFoldDB" id="A0A3P7Y0M9"/>
<dbReference type="OrthoDB" id="5787372at2759"/>
<reference evidence="1 2" key="1">
    <citation type="submission" date="2018-11" db="EMBL/GenBank/DDBJ databases">
        <authorList>
            <consortium name="Pathogen Informatics"/>
        </authorList>
    </citation>
    <scope>NUCLEOTIDE SEQUENCE [LARGE SCALE GENOMIC DNA]</scope>
    <source>
        <strain evidence="1 2">MHpl1</strain>
    </source>
</reference>
<sequence>MSTVFMLPQILVSFHSYALFTNDSNLILFSGMYDYIPTILNNQSWKSCENYDANFAFIVKTKETISILKWLVLCALEMGCMAPPGSQLNCDFNGDRYTRDQPRDRSWTIKAATLLDDFFPGEDVWNGPHGY</sequence>
<name>A0A3P7Y0M9_HAEPC</name>
<dbReference type="PANTHER" id="PTHR31389">
    <property type="entry name" value="LD39211P"/>
    <property type="match status" value="1"/>
</dbReference>
<organism evidence="1 2">
    <name type="scientific">Haemonchus placei</name>
    <name type="common">Barber's pole worm</name>
    <dbReference type="NCBI Taxonomy" id="6290"/>
    <lineage>
        <taxon>Eukaryota</taxon>
        <taxon>Metazoa</taxon>
        <taxon>Ecdysozoa</taxon>
        <taxon>Nematoda</taxon>
        <taxon>Chromadorea</taxon>
        <taxon>Rhabditida</taxon>
        <taxon>Rhabditina</taxon>
        <taxon>Rhabditomorpha</taxon>
        <taxon>Strongyloidea</taxon>
        <taxon>Trichostrongylidae</taxon>
        <taxon>Haemonchus</taxon>
    </lineage>
</organism>
<evidence type="ECO:0000313" key="2">
    <source>
        <dbReference type="Proteomes" id="UP000268014"/>
    </source>
</evidence>
<proteinExistence type="predicted"/>
<protein>
    <submittedName>
        <fullName evidence="1">Uncharacterized protein</fullName>
    </submittedName>
</protein>
<evidence type="ECO:0000313" key="1">
    <source>
        <dbReference type="EMBL" id="VDO64144.1"/>
    </source>
</evidence>
<dbReference type="Proteomes" id="UP000268014">
    <property type="component" value="Unassembled WGS sequence"/>
</dbReference>
<dbReference type="EMBL" id="UZAF01019849">
    <property type="protein sequence ID" value="VDO64144.1"/>
    <property type="molecule type" value="Genomic_DNA"/>
</dbReference>
<gene>
    <name evidence="1" type="ORF">HPLM_LOCUS17248</name>
</gene>
<dbReference type="PANTHER" id="PTHR31389:SF4">
    <property type="entry name" value="LD39211P"/>
    <property type="match status" value="1"/>
</dbReference>